<dbReference type="InterPro" id="IPR058652">
    <property type="entry name" value="VapC50_C"/>
</dbReference>
<gene>
    <name evidence="2" type="ORF">ORQ98_29020</name>
</gene>
<dbReference type="RefSeq" id="WP_274692302.1">
    <property type="nucleotide sequence ID" value="NZ_JAPMOU010000117.1"/>
</dbReference>
<feature type="domain" description="VapC50 C-terminal" evidence="1">
    <location>
        <begin position="51"/>
        <end position="105"/>
    </location>
</feature>
<name>A0ABT5ULV9_9GAMM</name>
<accession>A0ABT5ULV9</accession>
<sequence length="110" mass="12177">MNQHVPGSLVSGFEPLIEGIALPDPNDRHVVATAIQTRAEAIITFNLKDFPDEFVSNLMDLNIGAVIEAARCQRASLKNPPFTASDFLDLLQKQKLPSSVSRLRPFEMMI</sequence>
<keyword evidence="3" id="KW-1185">Reference proteome</keyword>
<dbReference type="EMBL" id="JAPMOU010000117">
    <property type="protein sequence ID" value="MDE1466004.1"/>
    <property type="molecule type" value="Genomic_DNA"/>
</dbReference>
<evidence type="ECO:0000259" key="1">
    <source>
        <dbReference type="Pfam" id="PF26343"/>
    </source>
</evidence>
<dbReference type="Proteomes" id="UP001528823">
    <property type="component" value="Unassembled WGS sequence"/>
</dbReference>
<evidence type="ECO:0000313" key="2">
    <source>
        <dbReference type="EMBL" id="MDE1466004.1"/>
    </source>
</evidence>
<proteinExistence type="predicted"/>
<organism evidence="2 3">
    <name type="scientific">Spartinivicinus poritis</name>
    <dbReference type="NCBI Taxonomy" id="2994640"/>
    <lineage>
        <taxon>Bacteria</taxon>
        <taxon>Pseudomonadati</taxon>
        <taxon>Pseudomonadota</taxon>
        <taxon>Gammaproteobacteria</taxon>
        <taxon>Oceanospirillales</taxon>
        <taxon>Zooshikellaceae</taxon>
        <taxon>Spartinivicinus</taxon>
    </lineage>
</organism>
<comment type="caution">
    <text evidence="2">The sequence shown here is derived from an EMBL/GenBank/DDBJ whole genome shotgun (WGS) entry which is preliminary data.</text>
</comment>
<evidence type="ECO:0000313" key="3">
    <source>
        <dbReference type="Proteomes" id="UP001528823"/>
    </source>
</evidence>
<reference evidence="2 3" key="1">
    <citation type="submission" date="2022-11" db="EMBL/GenBank/DDBJ databases">
        <title>Spartinivicinus poritis sp. nov., isolated from scleractinian coral Porites lutea.</title>
        <authorList>
            <person name="Zhang G."/>
            <person name="Cai L."/>
            <person name="Wei Q."/>
        </authorList>
    </citation>
    <scope>NUCLEOTIDE SEQUENCE [LARGE SCALE GENOMIC DNA]</scope>
    <source>
        <strain evidence="2 3">A2-2</strain>
    </source>
</reference>
<dbReference type="Pfam" id="PF26343">
    <property type="entry name" value="VapC50_C"/>
    <property type="match status" value="1"/>
</dbReference>
<protein>
    <recommendedName>
        <fullName evidence="1">VapC50 C-terminal domain-containing protein</fullName>
    </recommendedName>
</protein>